<dbReference type="GO" id="GO:0005737">
    <property type="term" value="C:cytoplasm"/>
    <property type="evidence" value="ECO:0007669"/>
    <property type="project" value="TreeGrafter"/>
</dbReference>
<protein>
    <submittedName>
        <fullName evidence="2">Uncharacterized protein</fullName>
    </submittedName>
</protein>
<dbReference type="Proteomes" id="UP001175261">
    <property type="component" value="Unassembled WGS sequence"/>
</dbReference>
<dbReference type="PANTHER" id="PTHR43544">
    <property type="entry name" value="SHORT-CHAIN DEHYDROGENASE/REDUCTASE"/>
    <property type="match status" value="1"/>
</dbReference>
<comment type="caution">
    <text evidence="2">The sequence shown here is derived from an EMBL/GenBank/DDBJ whole genome shotgun (WGS) entry which is preliminary data.</text>
</comment>
<dbReference type="InterPro" id="IPR036291">
    <property type="entry name" value="NAD(P)-bd_dom_sf"/>
</dbReference>
<dbReference type="InterPro" id="IPR002347">
    <property type="entry name" value="SDR_fam"/>
</dbReference>
<dbReference type="EMBL" id="JAPDFR010000003">
    <property type="protein sequence ID" value="KAK0387938.1"/>
    <property type="molecule type" value="Genomic_DNA"/>
</dbReference>
<dbReference type="AlphaFoldDB" id="A0AA39GID8"/>
<dbReference type="GO" id="GO:0016491">
    <property type="term" value="F:oxidoreductase activity"/>
    <property type="evidence" value="ECO:0007669"/>
    <property type="project" value="TreeGrafter"/>
</dbReference>
<dbReference type="Gene3D" id="3.40.50.720">
    <property type="entry name" value="NAD(P)-binding Rossmann-like Domain"/>
    <property type="match status" value="1"/>
</dbReference>
<sequence length="272" mass="29604">MSSPWIFISPSSRGIGHALTRHLLRTTSLPILASTRSSDPASTKSSILEDLAQAEDLAPRLSIVQLDVTDETSVAAAADRARELFPAKTHHLRLACAIPGILTPEKNPKQVDVEKALQTFQVNTLGPLVLMKHFAEMLPRQATELAPSPKDDELRLPDSHAIWLSMAARVGSTTDNRAGGWYSYRASKAGVISLSKSLDRYLAARSGDKALAMAYHPGTVKTGLSEGFWNSVEEGKLFSTEYAAEKMANVLAGLEVGQRGKCWDWKNEEVPP</sequence>
<dbReference type="SUPFAM" id="SSF51735">
    <property type="entry name" value="NAD(P)-binding Rossmann-fold domains"/>
    <property type="match status" value="1"/>
</dbReference>
<evidence type="ECO:0000313" key="2">
    <source>
        <dbReference type="EMBL" id="KAK0387938.1"/>
    </source>
</evidence>
<dbReference type="PRINTS" id="PR00081">
    <property type="entry name" value="GDHRDH"/>
</dbReference>
<dbReference type="PANTHER" id="PTHR43544:SF12">
    <property type="entry name" value="NAD(P)-BINDING ROSSMANN-FOLD SUPERFAMILY PROTEIN"/>
    <property type="match status" value="1"/>
</dbReference>
<dbReference type="InterPro" id="IPR051468">
    <property type="entry name" value="Fungal_SecMetab_SDRs"/>
</dbReference>
<evidence type="ECO:0000256" key="1">
    <source>
        <dbReference type="ARBA" id="ARBA00006484"/>
    </source>
</evidence>
<gene>
    <name evidence="2" type="ORF">NLU13_4183</name>
</gene>
<organism evidence="2 3">
    <name type="scientific">Sarocladium strictum</name>
    <name type="common">Black bundle disease fungus</name>
    <name type="synonym">Acremonium strictum</name>
    <dbReference type="NCBI Taxonomy" id="5046"/>
    <lineage>
        <taxon>Eukaryota</taxon>
        <taxon>Fungi</taxon>
        <taxon>Dikarya</taxon>
        <taxon>Ascomycota</taxon>
        <taxon>Pezizomycotina</taxon>
        <taxon>Sordariomycetes</taxon>
        <taxon>Hypocreomycetidae</taxon>
        <taxon>Hypocreales</taxon>
        <taxon>Sarocladiaceae</taxon>
        <taxon>Sarocladium</taxon>
    </lineage>
</organism>
<proteinExistence type="inferred from homology"/>
<name>A0AA39GID8_SARSR</name>
<keyword evidence="3" id="KW-1185">Reference proteome</keyword>
<dbReference type="Pfam" id="PF13561">
    <property type="entry name" value="adh_short_C2"/>
    <property type="match status" value="1"/>
</dbReference>
<comment type="similarity">
    <text evidence="1">Belongs to the short-chain dehydrogenases/reductases (SDR) family.</text>
</comment>
<accession>A0AA39GID8</accession>
<reference evidence="2" key="1">
    <citation type="submission" date="2022-10" db="EMBL/GenBank/DDBJ databases">
        <title>Determination and structural analysis of whole genome sequence of Sarocladium strictum F4-1.</title>
        <authorList>
            <person name="Hu L."/>
            <person name="Jiang Y."/>
        </authorList>
    </citation>
    <scope>NUCLEOTIDE SEQUENCE</scope>
    <source>
        <strain evidence="2">F4-1</strain>
    </source>
</reference>
<evidence type="ECO:0000313" key="3">
    <source>
        <dbReference type="Proteomes" id="UP001175261"/>
    </source>
</evidence>